<dbReference type="Proteomes" id="UP000245396">
    <property type="component" value="Unassembled WGS sequence"/>
</dbReference>
<organism evidence="1 2">
    <name type="scientific">Pseudaminobacter salicylatoxidans</name>
    <dbReference type="NCBI Taxonomy" id="93369"/>
    <lineage>
        <taxon>Bacteria</taxon>
        <taxon>Pseudomonadati</taxon>
        <taxon>Pseudomonadota</taxon>
        <taxon>Alphaproteobacteria</taxon>
        <taxon>Hyphomicrobiales</taxon>
        <taxon>Phyllobacteriaceae</taxon>
        <taxon>Pseudaminobacter</taxon>
    </lineage>
</organism>
<reference evidence="1 2" key="1">
    <citation type="submission" date="2018-05" db="EMBL/GenBank/DDBJ databases">
        <title>Genomic Encyclopedia of Type Strains, Phase IV (KMG-IV): sequencing the most valuable type-strain genomes for metagenomic binning, comparative biology and taxonomic classification.</title>
        <authorList>
            <person name="Goeker M."/>
        </authorList>
    </citation>
    <scope>NUCLEOTIDE SEQUENCE [LARGE SCALE GENOMIC DNA]</scope>
    <source>
        <strain evidence="1 2">DSM 6986</strain>
    </source>
</reference>
<dbReference type="EMBL" id="QGGG01000016">
    <property type="protein sequence ID" value="PWJ78337.1"/>
    <property type="molecule type" value="Genomic_DNA"/>
</dbReference>
<evidence type="ECO:0000313" key="2">
    <source>
        <dbReference type="Proteomes" id="UP000245396"/>
    </source>
</evidence>
<sequence length="186" mass="20409">MSTRSTFYLVVDRNGCIVTQCRVPNSMFPPEIARGTRIVVPADGKGPDTEVRVDRRKVRKPINAVATLNDVLLPSNEQAAPAEHRLEILRGEAIAELDRAFAARLRSLLGPLADLHAAKRRQAEAGGGALVADETDRLAIMENAVRQDEAIAQMEHKRRSLKARIRSAATSQDIEDALAALIDDKR</sequence>
<keyword evidence="2" id="KW-1185">Reference proteome</keyword>
<evidence type="ECO:0000313" key="1">
    <source>
        <dbReference type="EMBL" id="PWJ78337.1"/>
    </source>
</evidence>
<proteinExistence type="predicted"/>
<comment type="caution">
    <text evidence="1">The sequence shown here is derived from an EMBL/GenBank/DDBJ whole genome shotgun (WGS) entry which is preliminary data.</text>
</comment>
<accession>A0A316BVT1</accession>
<dbReference type="RefSeq" id="WP_109614247.1">
    <property type="nucleotide sequence ID" value="NZ_QGGG01000016.1"/>
</dbReference>
<dbReference type="AlphaFoldDB" id="A0A316BVT1"/>
<protein>
    <submittedName>
        <fullName evidence="1">Uncharacterized protein</fullName>
    </submittedName>
</protein>
<name>A0A316BVT1_PSESE</name>
<gene>
    <name evidence="1" type="ORF">C7441_1162</name>
</gene>